<organism evidence="2">
    <name type="scientific">bioreactor metagenome</name>
    <dbReference type="NCBI Taxonomy" id="1076179"/>
    <lineage>
        <taxon>unclassified sequences</taxon>
        <taxon>metagenomes</taxon>
        <taxon>ecological metagenomes</taxon>
    </lineage>
</organism>
<dbReference type="InterPro" id="IPR016193">
    <property type="entry name" value="Cytidine_deaminase-like"/>
</dbReference>
<dbReference type="EMBL" id="VSSQ01048723">
    <property type="protein sequence ID" value="MPN02770.1"/>
    <property type="molecule type" value="Genomic_DNA"/>
</dbReference>
<comment type="caution">
    <text evidence="2">The sequence shown here is derived from an EMBL/GenBank/DDBJ whole genome shotgun (WGS) entry which is preliminary data.</text>
</comment>
<dbReference type="PANTHER" id="PTHR11079">
    <property type="entry name" value="CYTOSINE DEAMINASE FAMILY MEMBER"/>
    <property type="match status" value="1"/>
</dbReference>
<sequence length="148" mass="16200">MKEALKEANEGIKAGDGGPFGCVIVKDGLIVGRGHNRVILKNDPTCHGEMEAIRDACTALGTFDLSGCTLYTTAEPCPMCLGATLWANIRQVCFGCSRLDSEGIGFRDELFYRYLDGEADILSVSELGREECLKLFEEYKALDTKTSY</sequence>
<dbReference type="CDD" id="cd01285">
    <property type="entry name" value="nucleoside_deaminase"/>
    <property type="match status" value="1"/>
</dbReference>
<dbReference type="SUPFAM" id="SSF53927">
    <property type="entry name" value="Cytidine deaminase-like"/>
    <property type="match status" value="1"/>
</dbReference>
<gene>
    <name evidence="2" type="primary">guaD_16</name>
    <name evidence="2" type="ORF">SDC9_149986</name>
</gene>
<name>A0A645EN38_9ZZZZ</name>
<feature type="domain" description="CMP/dCMP-type deaminase" evidence="1">
    <location>
        <begin position="1"/>
        <end position="107"/>
    </location>
</feature>
<proteinExistence type="predicted"/>
<dbReference type="AlphaFoldDB" id="A0A645EN38"/>
<dbReference type="PROSITE" id="PS51747">
    <property type="entry name" value="CYT_DCMP_DEAMINASES_2"/>
    <property type="match status" value="1"/>
</dbReference>
<protein>
    <submittedName>
        <fullName evidence="2">Guanine deaminase</fullName>
        <ecNumber evidence="2">3.5.4.3</ecNumber>
    </submittedName>
</protein>
<accession>A0A645EN38</accession>
<dbReference type="Pfam" id="PF00383">
    <property type="entry name" value="dCMP_cyt_deam_1"/>
    <property type="match status" value="1"/>
</dbReference>
<dbReference type="GO" id="GO:0008892">
    <property type="term" value="F:guanine deaminase activity"/>
    <property type="evidence" value="ECO:0007669"/>
    <property type="project" value="UniProtKB-EC"/>
</dbReference>
<evidence type="ECO:0000259" key="1">
    <source>
        <dbReference type="PROSITE" id="PS51747"/>
    </source>
</evidence>
<dbReference type="Gene3D" id="3.40.140.10">
    <property type="entry name" value="Cytidine Deaminase, domain 2"/>
    <property type="match status" value="1"/>
</dbReference>
<dbReference type="InterPro" id="IPR002125">
    <property type="entry name" value="CMP_dCMP_dom"/>
</dbReference>
<dbReference type="EC" id="3.5.4.3" evidence="2"/>
<reference evidence="2" key="1">
    <citation type="submission" date="2019-08" db="EMBL/GenBank/DDBJ databases">
        <authorList>
            <person name="Kucharzyk K."/>
            <person name="Murdoch R.W."/>
            <person name="Higgins S."/>
            <person name="Loffler F."/>
        </authorList>
    </citation>
    <scope>NUCLEOTIDE SEQUENCE</scope>
</reference>
<dbReference type="PANTHER" id="PTHR11079:SF162">
    <property type="entry name" value="RIBOFLAVIN BIOSYNTHESIS PROTEIN PYRD, CHLOROPLASTIC"/>
    <property type="match status" value="1"/>
</dbReference>
<keyword evidence="2" id="KW-0378">Hydrolase</keyword>
<evidence type="ECO:0000313" key="2">
    <source>
        <dbReference type="EMBL" id="MPN02770.1"/>
    </source>
</evidence>